<organism evidence="2 3">
    <name type="scientific">Halobacillus litoralis</name>
    <dbReference type="NCBI Taxonomy" id="45668"/>
    <lineage>
        <taxon>Bacteria</taxon>
        <taxon>Bacillati</taxon>
        <taxon>Bacillota</taxon>
        <taxon>Bacilli</taxon>
        <taxon>Bacillales</taxon>
        <taxon>Bacillaceae</taxon>
        <taxon>Halobacillus</taxon>
    </lineage>
</organism>
<dbReference type="EMBL" id="WMET01000001">
    <property type="protein sequence ID" value="MYL19672.1"/>
    <property type="molecule type" value="Genomic_DNA"/>
</dbReference>
<gene>
    <name evidence="2" type="ORF">GLW04_07205</name>
</gene>
<proteinExistence type="predicted"/>
<comment type="caution">
    <text evidence="2">The sequence shown here is derived from an EMBL/GenBank/DDBJ whole genome shotgun (WGS) entry which is preliminary data.</text>
</comment>
<name>A0A845DTI4_9BACI</name>
<evidence type="ECO:0000313" key="3">
    <source>
        <dbReference type="Proteomes" id="UP000460949"/>
    </source>
</evidence>
<dbReference type="OrthoDB" id="9772751at2"/>
<keyword evidence="2" id="KW-0808">Transferase</keyword>
<reference evidence="2 3" key="1">
    <citation type="submission" date="2019-11" db="EMBL/GenBank/DDBJ databases">
        <title>Genome sequences of 17 halophilic strains isolated from different environments.</title>
        <authorList>
            <person name="Furrow R.E."/>
        </authorList>
    </citation>
    <scope>NUCLEOTIDE SEQUENCE [LARGE SCALE GENOMIC DNA]</scope>
    <source>
        <strain evidence="2 3">22511_23_Filter</strain>
    </source>
</reference>
<dbReference type="Gene3D" id="3.40.50.150">
    <property type="entry name" value="Vaccinia Virus protein VP39"/>
    <property type="match status" value="1"/>
</dbReference>
<feature type="domain" description="Methyltransferase type 11" evidence="1">
    <location>
        <begin position="64"/>
        <end position="159"/>
    </location>
</feature>
<protein>
    <submittedName>
        <fullName evidence="2">Methyltransferase domain-containing protein</fullName>
    </submittedName>
</protein>
<dbReference type="InterPro" id="IPR013216">
    <property type="entry name" value="Methyltransf_11"/>
</dbReference>
<dbReference type="Pfam" id="PF08241">
    <property type="entry name" value="Methyltransf_11"/>
    <property type="match status" value="1"/>
</dbReference>
<dbReference type="GO" id="GO:0032259">
    <property type="term" value="P:methylation"/>
    <property type="evidence" value="ECO:0007669"/>
    <property type="project" value="UniProtKB-KW"/>
</dbReference>
<dbReference type="GO" id="GO:0008757">
    <property type="term" value="F:S-adenosylmethionine-dependent methyltransferase activity"/>
    <property type="evidence" value="ECO:0007669"/>
    <property type="project" value="InterPro"/>
</dbReference>
<dbReference type="InterPro" id="IPR029063">
    <property type="entry name" value="SAM-dependent_MTases_sf"/>
</dbReference>
<accession>A0A845DTI4</accession>
<dbReference type="SUPFAM" id="SSF53335">
    <property type="entry name" value="S-adenosyl-L-methionine-dependent methyltransferases"/>
    <property type="match status" value="1"/>
</dbReference>
<evidence type="ECO:0000313" key="2">
    <source>
        <dbReference type="EMBL" id="MYL19672.1"/>
    </source>
</evidence>
<evidence type="ECO:0000259" key="1">
    <source>
        <dbReference type="Pfam" id="PF08241"/>
    </source>
</evidence>
<dbReference type="RefSeq" id="WP_160836036.1">
    <property type="nucleotide sequence ID" value="NZ_WMET01000001.1"/>
</dbReference>
<dbReference type="AlphaFoldDB" id="A0A845DTI4"/>
<sequence>MTNIRKHNEKAWDRKVKDHARYTRAVDAEVIQKASAGDWAVGVTAGRKVPGHWFPKSVSALKVLCLAAGGGQQGPVLAAAGADVTVFDLSAAQLEQDRKVSEREGLSLRIVQGDMTDLSVFEDETFDIIVHPVSNVFVENVRPVWKEASRVLKRKGTLIAGFMNPVLYLFDDQKEEEGKLDVAHTIPYSGLEDAFEENEAVEFGHTLEDQIQGQIEAGLMITGFYEDDFGNGRTIDKYIKTMVATRAVKA</sequence>
<dbReference type="Proteomes" id="UP000460949">
    <property type="component" value="Unassembled WGS sequence"/>
</dbReference>
<dbReference type="CDD" id="cd02440">
    <property type="entry name" value="AdoMet_MTases"/>
    <property type="match status" value="1"/>
</dbReference>
<keyword evidence="2" id="KW-0489">Methyltransferase</keyword>